<feature type="compositionally biased region" description="Polar residues" evidence="1">
    <location>
        <begin position="308"/>
        <end position="318"/>
    </location>
</feature>
<feature type="region of interest" description="Disordered" evidence="1">
    <location>
        <begin position="547"/>
        <end position="615"/>
    </location>
</feature>
<reference evidence="2" key="1">
    <citation type="journal article" date="2020" name="Stud. Mycol.">
        <title>101 Dothideomycetes genomes: a test case for predicting lifestyles and emergence of pathogens.</title>
        <authorList>
            <person name="Haridas S."/>
            <person name="Albert R."/>
            <person name="Binder M."/>
            <person name="Bloem J."/>
            <person name="Labutti K."/>
            <person name="Salamov A."/>
            <person name="Andreopoulos B."/>
            <person name="Baker S."/>
            <person name="Barry K."/>
            <person name="Bills G."/>
            <person name="Bluhm B."/>
            <person name="Cannon C."/>
            <person name="Castanera R."/>
            <person name="Culley D."/>
            <person name="Daum C."/>
            <person name="Ezra D."/>
            <person name="Gonzalez J."/>
            <person name="Henrissat B."/>
            <person name="Kuo A."/>
            <person name="Liang C."/>
            <person name="Lipzen A."/>
            <person name="Lutzoni F."/>
            <person name="Magnuson J."/>
            <person name="Mondo S."/>
            <person name="Nolan M."/>
            <person name="Ohm R."/>
            <person name="Pangilinan J."/>
            <person name="Park H.-J."/>
            <person name="Ramirez L."/>
            <person name="Alfaro M."/>
            <person name="Sun H."/>
            <person name="Tritt A."/>
            <person name="Yoshinaga Y."/>
            <person name="Zwiers L.-H."/>
            <person name="Turgeon B."/>
            <person name="Goodwin S."/>
            <person name="Spatafora J."/>
            <person name="Crous P."/>
            <person name="Grigoriev I."/>
        </authorList>
    </citation>
    <scope>NUCLEOTIDE SEQUENCE</scope>
    <source>
        <strain evidence="2">ATCC 74209</strain>
    </source>
</reference>
<feature type="region of interest" description="Disordered" evidence="1">
    <location>
        <begin position="85"/>
        <end position="110"/>
    </location>
</feature>
<dbReference type="OrthoDB" id="3798510at2759"/>
<dbReference type="EMBL" id="ML993904">
    <property type="protein sequence ID" value="KAF2203389.1"/>
    <property type="molecule type" value="Genomic_DNA"/>
</dbReference>
<dbReference type="AlphaFoldDB" id="A0A9P4JUD7"/>
<organism evidence="2 3">
    <name type="scientific">Delitschia confertaspora ATCC 74209</name>
    <dbReference type="NCBI Taxonomy" id="1513339"/>
    <lineage>
        <taxon>Eukaryota</taxon>
        <taxon>Fungi</taxon>
        <taxon>Dikarya</taxon>
        <taxon>Ascomycota</taxon>
        <taxon>Pezizomycotina</taxon>
        <taxon>Dothideomycetes</taxon>
        <taxon>Pleosporomycetidae</taxon>
        <taxon>Pleosporales</taxon>
        <taxon>Delitschiaceae</taxon>
        <taxon>Delitschia</taxon>
    </lineage>
</organism>
<evidence type="ECO:0000256" key="1">
    <source>
        <dbReference type="SAM" id="MobiDB-lite"/>
    </source>
</evidence>
<feature type="region of interest" description="Disordered" evidence="1">
    <location>
        <begin position="227"/>
        <end position="251"/>
    </location>
</feature>
<feature type="region of interest" description="Disordered" evidence="1">
    <location>
        <begin position="387"/>
        <end position="415"/>
    </location>
</feature>
<name>A0A9P4JUD7_9PLEO</name>
<comment type="caution">
    <text evidence="2">The sequence shown here is derived from an EMBL/GenBank/DDBJ whole genome shotgun (WGS) entry which is preliminary data.</text>
</comment>
<feature type="region of interest" description="Disordered" evidence="1">
    <location>
        <begin position="705"/>
        <end position="730"/>
    </location>
</feature>
<dbReference type="Proteomes" id="UP000799536">
    <property type="component" value="Unassembled WGS sequence"/>
</dbReference>
<gene>
    <name evidence="2" type="ORF">GQ43DRAFT_267339</name>
</gene>
<accession>A0A9P4JUD7</accession>
<feature type="region of interest" description="Disordered" evidence="1">
    <location>
        <begin position="272"/>
        <end position="318"/>
    </location>
</feature>
<feature type="compositionally biased region" description="Low complexity" evidence="1">
    <location>
        <begin position="578"/>
        <end position="606"/>
    </location>
</feature>
<keyword evidence="3" id="KW-1185">Reference proteome</keyword>
<feature type="compositionally biased region" description="Basic and acidic residues" evidence="1">
    <location>
        <begin position="21"/>
        <end position="32"/>
    </location>
</feature>
<feature type="compositionally biased region" description="Low complexity" evidence="1">
    <location>
        <begin position="387"/>
        <end position="408"/>
    </location>
</feature>
<feature type="compositionally biased region" description="Basic residues" evidence="1">
    <location>
        <begin position="721"/>
        <end position="730"/>
    </location>
</feature>
<sequence>MKRTELPVGYERRTIRSQKPRLPEFRAHDNGGREPPVAIISSREPYGEKREFLPSENRFSVLAELDHAPNHTKWAFDFRATPTAPIRRRGRRPTKHPELRISKRASRPEGAWVMKPATPSFTVGKPECERNNNSEHAVTFDQKPNYSTSLNEVRHQWLPRFGNAPQQPLLPVYTTKPPVRAGDGQCSLPQPPDHCFTRPARDFAPLEHVDFRRKESRFFPLSAFMTTHSNAGQSPQTEDSNKNDCNGQPTAAQNAAASAACRALSNPKTISRPLTLSMGADTSKKNASPEAVTGDFSMASSPSCSSSPLNITTPSSTASPKLTTFPAIPTPLPVPPSPTSFVANFSQIATPSFDPVNNFDTSPVLQQRPFSFVATSPFSKWTSVGWPSSPHTASTTSTSTFISTPPTSAELPPSRPAMTPPPNIPYKIIPATPLCLKSRLLSRPATHSTAPYPFPLSAQDAKTQQDLESFLKMGHPHGCWCNPETSASASEREKEADATTQTVGAQCGSACEDSVISEGSEKFERIEGEEDVEDGWTVVVPEGWLGGMGRRRGQQQRQHTPRVQTLKEPEKGIAGMKSTPLLQTLPTSSYSSSPSSATPTSPASPTVDMATQTRTQTHSACSTVQLCSPTPPDTEPQTPSPFSTVYLLSSAPVSPIDTATQISTFPSSEEVNTQQPITLCAPCVVCKKSPCFCEWPSLQEAMTQRVGRARGKSNAAERLGNRKKGSGREV</sequence>
<feature type="region of interest" description="Disordered" evidence="1">
    <location>
        <begin position="1"/>
        <end position="43"/>
    </location>
</feature>
<feature type="compositionally biased region" description="Low complexity" evidence="1">
    <location>
        <begin position="297"/>
        <end position="307"/>
    </location>
</feature>
<protein>
    <submittedName>
        <fullName evidence="2">Uncharacterized protein</fullName>
    </submittedName>
</protein>
<evidence type="ECO:0000313" key="3">
    <source>
        <dbReference type="Proteomes" id="UP000799536"/>
    </source>
</evidence>
<feature type="compositionally biased region" description="Polar residues" evidence="1">
    <location>
        <begin position="227"/>
        <end position="250"/>
    </location>
</feature>
<proteinExistence type="predicted"/>
<evidence type="ECO:0000313" key="2">
    <source>
        <dbReference type="EMBL" id="KAF2203389.1"/>
    </source>
</evidence>